<dbReference type="RefSeq" id="WP_117331536.1">
    <property type="nucleotide sequence ID" value="NZ_QUWK01000023.1"/>
</dbReference>
<dbReference type="GO" id="GO:0051536">
    <property type="term" value="F:iron-sulfur cluster binding"/>
    <property type="evidence" value="ECO:0007669"/>
    <property type="project" value="UniProtKB-KW"/>
</dbReference>
<evidence type="ECO:0000259" key="6">
    <source>
        <dbReference type="Pfam" id="PF04055"/>
    </source>
</evidence>
<dbReference type="SFLD" id="SFLDS00029">
    <property type="entry name" value="Radical_SAM"/>
    <property type="match status" value="1"/>
</dbReference>
<keyword evidence="4" id="KW-0408">Iron</keyword>
<evidence type="ECO:0000256" key="3">
    <source>
        <dbReference type="ARBA" id="ARBA00022723"/>
    </source>
</evidence>
<dbReference type="InterPro" id="IPR007197">
    <property type="entry name" value="rSAM"/>
</dbReference>
<dbReference type="PANTHER" id="PTHR43524">
    <property type="entry name" value="RADICAL SAM SUPERFAMILY PROTEIN"/>
    <property type="match status" value="1"/>
</dbReference>
<dbReference type="SUPFAM" id="SSF102114">
    <property type="entry name" value="Radical SAM enzymes"/>
    <property type="match status" value="1"/>
</dbReference>
<name>A0A372MD34_9SPIR</name>
<evidence type="ECO:0000256" key="1">
    <source>
        <dbReference type="ARBA" id="ARBA00001966"/>
    </source>
</evidence>
<dbReference type="InterPro" id="IPR013785">
    <property type="entry name" value="Aldolase_TIM"/>
</dbReference>
<dbReference type="GO" id="GO:0003824">
    <property type="term" value="F:catalytic activity"/>
    <property type="evidence" value="ECO:0007669"/>
    <property type="project" value="InterPro"/>
</dbReference>
<keyword evidence="3" id="KW-0479">Metal-binding</keyword>
<dbReference type="Pfam" id="PF04055">
    <property type="entry name" value="Radical_SAM"/>
    <property type="match status" value="1"/>
</dbReference>
<dbReference type="CDD" id="cd21128">
    <property type="entry name" value="SPASM_rSAM"/>
    <property type="match status" value="1"/>
</dbReference>
<feature type="domain" description="4Fe4S-binding SPASM" evidence="7">
    <location>
        <begin position="331"/>
        <end position="391"/>
    </location>
</feature>
<keyword evidence="5" id="KW-0411">Iron-sulfur</keyword>
<evidence type="ECO:0000313" key="9">
    <source>
        <dbReference type="Proteomes" id="UP000264002"/>
    </source>
</evidence>
<accession>A0A372MD34</accession>
<dbReference type="EMBL" id="QUWK01000023">
    <property type="protein sequence ID" value="RFU93692.1"/>
    <property type="molecule type" value="Genomic_DNA"/>
</dbReference>
<dbReference type="Gene3D" id="3.20.20.70">
    <property type="entry name" value="Aldolase class I"/>
    <property type="match status" value="1"/>
</dbReference>
<dbReference type="SFLD" id="SFLDG01067">
    <property type="entry name" value="SPASM/twitch_domain_containing"/>
    <property type="match status" value="1"/>
</dbReference>
<gene>
    <name evidence="8" type="ORF">DYP60_13455</name>
</gene>
<evidence type="ECO:0000256" key="5">
    <source>
        <dbReference type="ARBA" id="ARBA00023014"/>
    </source>
</evidence>
<keyword evidence="9" id="KW-1185">Reference proteome</keyword>
<proteinExistence type="predicted"/>
<protein>
    <submittedName>
        <fullName evidence="8">Radical SAM protein</fullName>
    </submittedName>
</protein>
<evidence type="ECO:0000256" key="2">
    <source>
        <dbReference type="ARBA" id="ARBA00022691"/>
    </source>
</evidence>
<dbReference type="PANTHER" id="PTHR43524:SF1">
    <property type="entry name" value="RADICAL SAM SUPERFAMILY PROTEIN"/>
    <property type="match status" value="1"/>
</dbReference>
<dbReference type="CDD" id="cd01335">
    <property type="entry name" value="Radical_SAM"/>
    <property type="match status" value="1"/>
</dbReference>
<sequence length="446" mass="50735">MDHITHGISNTALHLALHFMESNPEENIPKVVDALLIFINDKGSRRKLLAAKKVMKEKDNPYRNLIIRGFDELQPKVRKRFVSNFVVNASMTGPERTEALRKQYDCNIPWAILMDPTSACNLRCTGCWAGEYEKTDSLEYELMDRIIMEGKELGIYFYIYSGGEPTMRKTDLLKLAAVHDDCMFLAFTNGTLVDKEFSQALAVLGNFALVFSIEGYEKQTDFRRGSGTYGKVLQGMRHMREAKAPFGFSTCYHSKNVDSIGSEDFLDFLIGQGCMFGWYFTYMPLGRNADPTLMTNADQREHMAHWVREMRAKKPIFLLDFWNDAPYVGGCIAGGRRYLHINAAGDVEPCAFIHYANKNIRNSSLLDALQSPLFKEYRNRQPFNKNLFQPCPLLDNPEALAQMVKISGAISTQPLDHEDVDELCAKCTGAAEDWESHANMLREQYS</sequence>
<keyword evidence="2" id="KW-0949">S-adenosyl-L-methionine</keyword>
<feature type="domain" description="Radical SAM core" evidence="6">
    <location>
        <begin position="116"/>
        <end position="251"/>
    </location>
</feature>
<evidence type="ECO:0000313" key="8">
    <source>
        <dbReference type="EMBL" id="RFU93692.1"/>
    </source>
</evidence>
<dbReference type="AlphaFoldDB" id="A0A372MD34"/>
<dbReference type="InterPro" id="IPR058240">
    <property type="entry name" value="rSAM_sf"/>
</dbReference>
<evidence type="ECO:0000256" key="4">
    <source>
        <dbReference type="ARBA" id="ARBA00023004"/>
    </source>
</evidence>
<reference evidence="9" key="1">
    <citation type="submission" date="2018-08" db="EMBL/GenBank/DDBJ databases">
        <authorList>
            <person name="Grouzdev D.S."/>
            <person name="Krutkina M.S."/>
        </authorList>
    </citation>
    <scope>NUCLEOTIDE SEQUENCE [LARGE SCALE GENOMIC DNA]</scope>
    <source>
        <strain evidence="9">4-11</strain>
    </source>
</reference>
<dbReference type="Pfam" id="PF13186">
    <property type="entry name" value="SPASM"/>
    <property type="match status" value="1"/>
</dbReference>
<comment type="cofactor">
    <cofactor evidence="1">
        <name>[4Fe-4S] cluster</name>
        <dbReference type="ChEBI" id="CHEBI:49883"/>
    </cofactor>
</comment>
<dbReference type="Proteomes" id="UP000264002">
    <property type="component" value="Unassembled WGS sequence"/>
</dbReference>
<evidence type="ECO:0000259" key="7">
    <source>
        <dbReference type="Pfam" id="PF13186"/>
    </source>
</evidence>
<dbReference type="InterPro" id="IPR023885">
    <property type="entry name" value="4Fe4S-binding_SPASM_dom"/>
</dbReference>
<reference evidence="8 9" key="2">
    <citation type="submission" date="2018-09" db="EMBL/GenBank/DDBJ databases">
        <title>Genome of Sphaerochaeta halotolerans strain 4-11.</title>
        <authorList>
            <person name="Nazina T.N."/>
            <person name="Sokolova D.S."/>
        </authorList>
    </citation>
    <scope>NUCLEOTIDE SEQUENCE [LARGE SCALE GENOMIC DNA]</scope>
    <source>
        <strain evidence="8 9">4-11</strain>
    </source>
</reference>
<dbReference type="GO" id="GO:0046872">
    <property type="term" value="F:metal ion binding"/>
    <property type="evidence" value="ECO:0007669"/>
    <property type="project" value="UniProtKB-KW"/>
</dbReference>
<comment type="caution">
    <text evidence="8">The sequence shown here is derived from an EMBL/GenBank/DDBJ whole genome shotgun (WGS) entry which is preliminary data.</text>
</comment>
<organism evidence="8 9">
    <name type="scientific">Sphaerochaeta halotolerans</name>
    <dbReference type="NCBI Taxonomy" id="2293840"/>
    <lineage>
        <taxon>Bacteria</taxon>
        <taxon>Pseudomonadati</taxon>
        <taxon>Spirochaetota</taxon>
        <taxon>Spirochaetia</taxon>
        <taxon>Spirochaetales</taxon>
        <taxon>Sphaerochaetaceae</taxon>
        <taxon>Sphaerochaeta</taxon>
    </lineage>
</organism>